<protein>
    <submittedName>
        <fullName evidence="1">Phosphatidylinositol-specific phospholipase C/glycerophosphodiester phosphodiesterase family protein</fullName>
    </submittedName>
</protein>
<reference evidence="2" key="1">
    <citation type="journal article" date="2025" name="Aquaculture">
        <title>Assessment of the bioflocculant production and safety properties of Metabacillus hrfriensis sp. nov. based on phenotypic and whole-genome sequencing analysis.</title>
        <authorList>
            <person name="Zhang R."/>
            <person name="Zhao Z."/>
            <person name="Luo L."/>
            <person name="Wang S."/>
            <person name="Guo K."/>
            <person name="Xu W."/>
        </authorList>
    </citation>
    <scope>NUCLEOTIDE SEQUENCE [LARGE SCALE GENOMIC DNA]</scope>
    <source>
        <strain evidence="2">CT-WN-B3</strain>
    </source>
</reference>
<evidence type="ECO:0000313" key="2">
    <source>
        <dbReference type="Proteomes" id="UP001226091"/>
    </source>
</evidence>
<sequence>MRKITVLLIAMFLIGVILPAVPAGAKEREDDYAKPVFGKSTAVPLSKAHAHNDYEHERPLFDALDHGFTSVEADVWLEDGELLVAHDQIDIKPERTLESLYLKPLSERIKNNKGTVYKGYDQDFLLWIDIKSEDEATYLAIHEQLKKYNKMLTKFTDNGVKQNEVTVIISGKRPRELMENQRVRYASYDGRMSDLGSDVSNHFMPVISDNWTKHFTWQGYGEMPQHEREKLNHIVTEAHKNGQIVRFWATPDLPLPNRKAIWDELLKASVDLINTDDLPELQKYLNENDPQRTKKHINW</sequence>
<accession>A0ACD4R9G3</accession>
<dbReference type="Proteomes" id="UP001226091">
    <property type="component" value="Chromosome"/>
</dbReference>
<keyword evidence="2" id="KW-1185">Reference proteome</keyword>
<evidence type="ECO:0000313" key="1">
    <source>
        <dbReference type="EMBL" id="WHZ57086.1"/>
    </source>
</evidence>
<proteinExistence type="predicted"/>
<name>A0ACD4R9G3_9BACI</name>
<organism evidence="1 2">
    <name type="scientific">Metabacillus hrfriensis</name>
    <dbReference type="NCBI Taxonomy" id="3048891"/>
    <lineage>
        <taxon>Bacteria</taxon>
        <taxon>Bacillati</taxon>
        <taxon>Bacillota</taxon>
        <taxon>Bacilli</taxon>
        <taxon>Bacillales</taxon>
        <taxon>Bacillaceae</taxon>
        <taxon>Metabacillus</taxon>
    </lineage>
</organism>
<gene>
    <name evidence="1" type="ORF">QLQ22_20865</name>
</gene>
<dbReference type="EMBL" id="CP126116">
    <property type="protein sequence ID" value="WHZ57086.1"/>
    <property type="molecule type" value="Genomic_DNA"/>
</dbReference>